<sequence length="247" mass="28023">MNLLHLVYIPIIFVLLGVIAAYHLHSRKRYQAFLSMKQTLRDKTIEAQEEERKRISHELHDSIGQALYSVLVGLKIIKNLKIDSSFRDHLLEMERMTDKALDEVKRLAAELRPATLDDLGLVPAIRSYLDKYERTFGIHTTFQLIGKHGRYSEKLETALYRIAQEALTNAAKYAEASQVNVQITNLPGQLLLHITDDGRGFSSGMNKPTSGLGLYNMKERVESIGGNLAIHSEIDKGTRIEVQVIFH</sequence>
<dbReference type="EC" id="2.7.13.3" evidence="2"/>
<comment type="caution">
    <text evidence="11">The sequence shown here is derived from an EMBL/GenBank/DDBJ whole genome shotgun (WGS) entry which is preliminary data.</text>
</comment>
<proteinExistence type="predicted"/>
<evidence type="ECO:0000256" key="7">
    <source>
        <dbReference type="ARBA" id="ARBA00022840"/>
    </source>
</evidence>
<dbReference type="Gene3D" id="3.30.565.10">
    <property type="entry name" value="Histidine kinase-like ATPase, C-terminal domain"/>
    <property type="match status" value="1"/>
</dbReference>
<dbReference type="PROSITE" id="PS50109">
    <property type="entry name" value="HIS_KIN"/>
    <property type="match status" value="1"/>
</dbReference>
<dbReference type="GO" id="GO:0004673">
    <property type="term" value="F:protein histidine kinase activity"/>
    <property type="evidence" value="ECO:0007669"/>
    <property type="project" value="UniProtKB-EC"/>
</dbReference>
<dbReference type="Gene3D" id="1.20.5.1930">
    <property type="match status" value="1"/>
</dbReference>
<dbReference type="RefSeq" id="WP_236344221.1">
    <property type="nucleotide sequence ID" value="NZ_CAKMMF010000023.1"/>
</dbReference>
<accession>A0ABM9CJS9</accession>
<dbReference type="InterPro" id="IPR050482">
    <property type="entry name" value="Sensor_HK_TwoCompSys"/>
</dbReference>
<reference evidence="11" key="1">
    <citation type="submission" date="2022-01" db="EMBL/GenBank/DDBJ databases">
        <authorList>
            <person name="Criscuolo A."/>
        </authorList>
    </citation>
    <scope>NUCLEOTIDE SEQUENCE</scope>
    <source>
        <strain evidence="11">CIP111893</strain>
    </source>
</reference>
<dbReference type="EMBL" id="CAKMMF010000023">
    <property type="protein sequence ID" value="CAH1214907.1"/>
    <property type="molecule type" value="Genomic_DNA"/>
</dbReference>
<evidence type="ECO:0000256" key="8">
    <source>
        <dbReference type="ARBA" id="ARBA00023012"/>
    </source>
</evidence>
<dbReference type="SMART" id="SM00387">
    <property type="entry name" value="HATPase_c"/>
    <property type="match status" value="1"/>
</dbReference>
<dbReference type="PANTHER" id="PTHR24421">
    <property type="entry name" value="NITRATE/NITRITE SENSOR PROTEIN NARX-RELATED"/>
    <property type="match status" value="1"/>
</dbReference>
<keyword evidence="8" id="KW-0902">Two-component regulatory system</keyword>
<evidence type="ECO:0000256" key="3">
    <source>
        <dbReference type="ARBA" id="ARBA00022553"/>
    </source>
</evidence>
<dbReference type="InterPro" id="IPR003594">
    <property type="entry name" value="HATPase_dom"/>
</dbReference>
<keyword evidence="9" id="KW-0812">Transmembrane</keyword>
<evidence type="ECO:0000256" key="6">
    <source>
        <dbReference type="ARBA" id="ARBA00022777"/>
    </source>
</evidence>
<name>A0ABM9CJS9_9BACL</name>
<keyword evidence="3" id="KW-0597">Phosphoprotein</keyword>
<keyword evidence="6 11" id="KW-0418">Kinase</keyword>
<keyword evidence="9" id="KW-0472">Membrane</keyword>
<evidence type="ECO:0000256" key="1">
    <source>
        <dbReference type="ARBA" id="ARBA00000085"/>
    </source>
</evidence>
<dbReference type="CDD" id="cd16917">
    <property type="entry name" value="HATPase_UhpB-NarQ-NarX-like"/>
    <property type="match status" value="1"/>
</dbReference>
<dbReference type="SUPFAM" id="SSF55874">
    <property type="entry name" value="ATPase domain of HSP90 chaperone/DNA topoisomerase II/histidine kinase"/>
    <property type="match status" value="1"/>
</dbReference>
<comment type="catalytic activity">
    <reaction evidence="1">
        <text>ATP + protein L-histidine = ADP + protein N-phospho-L-histidine.</text>
        <dbReference type="EC" id="2.7.13.3"/>
    </reaction>
</comment>
<dbReference type="PANTHER" id="PTHR24421:SF10">
    <property type="entry name" value="NITRATE_NITRITE SENSOR PROTEIN NARQ"/>
    <property type="match status" value="1"/>
</dbReference>
<dbReference type="Proteomes" id="UP000838686">
    <property type="component" value="Unassembled WGS sequence"/>
</dbReference>
<feature type="domain" description="Histidine kinase" evidence="10">
    <location>
        <begin position="54"/>
        <end position="247"/>
    </location>
</feature>
<keyword evidence="9" id="KW-1133">Transmembrane helix</keyword>
<organism evidence="11 12">
    <name type="scientific">Paenibacillus plantiphilus</name>
    <dbReference type="NCBI Taxonomy" id="2905650"/>
    <lineage>
        <taxon>Bacteria</taxon>
        <taxon>Bacillati</taxon>
        <taxon>Bacillota</taxon>
        <taxon>Bacilli</taxon>
        <taxon>Bacillales</taxon>
        <taxon>Paenibacillaceae</taxon>
        <taxon>Paenibacillus</taxon>
    </lineage>
</organism>
<evidence type="ECO:0000256" key="4">
    <source>
        <dbReference type="ARBA" id="ARBA00022679"/>
    </source>
</evidence>
<keyword evidence="7" id="KW-0067">ATP-binding</keyword>
<dbReference type="InterPro" id="IPR005467">
    <property type="entry name" value="His_kinase_dom"/>
</dbReference>
<gene>
    <name evidence="11" type="primary">nreB</name>
    <name evidence="11" type="ORF">PAECIP111893_03867</name>
</gene>
<evidence type="ECO:0000259" key="10">
    <source>
        <dbReference type="PROSITE" id="PS50109"/>
    </source>
</evidence>
<dbReference type="Pfam" id="PF02518">
    <property type="entry name" value="HATPase_c"/>
    <property type="match status" value="1"/>
</dbReference>
<keyword evidence="4 11" id="KW-0808">Transferase</keyword>
<evidence type="ECO:0000313" key="11">
    <source>
        <dbReference type="EMBL" id="CAH1214907.1"/>
    </source>
</evidence>
<protein>
    <recommendedName>
        <fullName evidence="2">histidine kinase</fullName>
        <ecNumber evidence="2">2.7.13.3</ecNumber>
    </recommendedName>
</protein>
<keyword evidence="5" id="KW-0547">Nucleotide-binding</keyword>
<keyword evidence="12" id="KW-1185">Reference proteome</keyword>
<evidence type="ECO:0000256" key="2">
    <source>
        <dbReference type="ARBA" id="ARBA00012438"/>
    </source>
</evidence>
<feature type="transmembrane region" description="Helical" evidence="9">
    <location>
        <begin position="6"/>
        <end position="24"/>
    </location>
</feature>
<dbReference type="InterPro" id="IPR011712">
    <property type="entry name" value="Sig_transdc_His_kin_sub3_dim/P"/>
</dbReference>
<dbReference type="Pfam" id="PF07730">
    <property type="entry name" value="HisKA_3"/>
    <property type="match status" value="1"/>
</dbReference>
<evidence type="ECO:0000256" key="5">
    <source>
        <dbReference type="ARBA" id="ARBA00022741"/>
    </source>
</evidence>
<evidence type="ECO:0000313" key="12">
    <source>
        <dbReference type="Proteomes" id="UP000838686"/>
    </source>
</evidence>
<evidence type="ECO:0000256" key="9">
    <source>
        <dbReference type="SAM" id="Phobius"/>
    </source>
</evidence>
<dbReference type="InterPro" id="IPR036890">
    <property type="entry name" value="HATPase_C_sf"/>
</dbReference>